<feature type="binding site" evidence="5 7">
    <location>
        <begin position="75"/>
        <end position="76"/>
    </location>
    <ligand>
        <name>FMN</name>
        <dbReference type="ChEBI" id="CHEBI:58210"/>
    </ligand>
</feature>
<evidence type="ECO:0000256" key="1">
    <source>
        <dbReference type="ARBA" id="ARBA00007301"/>
    </source>
</evidence>
<organism evidence="10 11">
    <name type="scientific">Pseudoalteromonas ruthenica</name>
    <dbReference type="NCBI Taxonomy" id="151081"/>
    <lineage>
        <taxon>Bacteria</taxon>
        <taxon>Pseudomonadati</taxon>
        <taxon>Pseudomonadota</taxon>
        <taxon>Gammaproteobacteria</taxon>
        <taxon>Alteromonadales</taxon>
        <taxon>Pseudoalteromonadaceae</taxon>
        <taxon>Pseudoalteromonas</taxon>
    </lineage>
</organism>
<proteinExistence type="inferred from homology"/>
<evidence type="ECO:0000256" key="6">
    <source>
        <dbReference type="PIRSR" id="PIRSR000190-1"/>
    </source>
</evidence>
<keyword evidence="2 5" id="KW-0285">Flavoprotein</keyword>
<gene>
    <name evidence="5" type="primary">pdxH</name>
    <name evidence="10" type="ORF">TW72_11435</name>
</gene>
<dbReference type="PROSITE" id="PS01064">
    <property type="entry name" value="PYRIDOX_OXIDASE"/>
    <property type="match status" value="1"/>
</dbReference>
<dbReference type="EMBL" id="JXXZ01000010">
    <property type="protein sequence ID" value="KJY98359.1"/>
    <property type="molecule type" value="Genomic_DNA"/>
</dbReference>
<comment type="function">
    <text evidence="5">Catalyzes the oxidation of either pyridoxine 5'-phosphate (PNP) or pyridoxamine 5'-phosphate (PMP) into pyridoxal 5'-phosphate (PLP).</text>
</comment>
<feature type="binding site" evidence="5 6">
    <location>
        <begin position="190"/>
        <end position="192"/>
    </location>
    <ligand>
        <name>substrate</name>
    </ligand>
</feature>
<dbReference type="EC" id="1.4.3.5" evidence="5"/>
<dbReference type="InterPro" id="IPR011576">
    <property type="entry name" value="Pyridox_Oxase_N"/>
</dbReference>
<comment type="pathway">
    <text evidence="5">Cofactor metabolism; pyridoxal 5'-phosphate salvage; pyridoxal 5'-phosphate from pyridoxamine 5'-phosphate: step 1/1.</text>
</comment>
<evidence type="ECO:0000259" key="8">
    <source>
        <dbReference type="Pfam" id="PF01243"/>
    </source>
</evidence>
<dbReference type="GO" id="GO:0004733">
    <property type="term" value="F:pyridoxamine phosphate oxidase activity"/>
    <property type="evidence" value="ECO:0007669"/>
    <property type="project" value="UniProtKB-UniRule"/>
</dbReference>
<keyword evidence="11" id="KW-1185">Reference proteome</keyword>
<dbReference type="NCBIfam" id="TIGR00558">
    <property type="entry name" value="pdxH"/>
    <property type="match status" value="1"/>
</dbReference>
<evidence type="ECO:0000256" key="5">
    <source>
        <dbReference type="HAMAP-Rule" id="MF_01629"/>
    </source>
</evidence>
<feature type="binding site" evidence="5 7">
    <location>
        <position position="184"/>
    </location>
    <ligand>
        <name>FMN</name>
        <dbReference type="ChEBI" id="CHEBI:58210"/>
    </ligand>
</feature>
<keyword evidence="3 5" id="KW-0288">FMN</keyword>
<dbReference type="GO" id="GO:0010181">
    <property type="term" value="F:FMN binding"/>
    <property type="evidence" value="ECO:0007669"/>
    <property type="project" value="UniProtKB-UniRule"/>
</dbReference>
<dbReference type="SUPFAM" id="SSF50475">
    <property type="entry name" value="FMN-binding split barrel"/>
    <property type="match status" value="1"/>
</dbReference>
<dbReference type="GeneID" id="58229105"/>
<feature type="domain" description="Pyridoxamine 5'-phosphate oxidase N-terminal" evidence="8">
    <location>
        <begin position="32"/>
        <end position="155"/>
    </location>
</feature>
<dbReference type="Pfam" id="PF10590">
    <property type="entry name" value="PNP_phzG_C"/>
    <property type="match status" value="1"/>
</dbReference>
<feature type="binding site" evidence="5 7">
    <location>
        <begin position="60"/>
        <end position="65"/>
    </location>
    <ligand>
        <name>FMN</name>
        <dbReference type="ChEBI" id="CHEBI:58210"/>
    </ligand>
</feature>
<dbReference type="RefSeq" id="WP_045980483.1">
    <property type="nucleotide sequence ID" value="NZ_JXXY01000020.1"/>
</dbReference>
<feature type="binding site" evidence="5 6">
    <location>
        <position position="130"/>
    </location>
    <ligand>
        <name>substrate</name>
    </ligand>
</feature>
<feature type="binding site" evidence="6">
    <location>
        <begin position="7"/>
        <end position="10"/>
    </location>
    <ligand>
        <name>substrate</name>
    </ligand>
</feature>
<feature type="binding site" evidence="5 6">
    <location>
        <position position="126"/>
    </location>
    <ligand>
        <name>substrate</name>
    </ligand>
</feature>
<dbReference type="AlphaFoldDB" id="A0A0F4PHB8"/>
<dbReference type="InterPro" id="IPR000659">
    <property type="entry name" value="Pyridox_Oxase"/>
</dbReference>
<evidence type="ECO:0000256" key="3">
    <source>
        <dbReference type="ARBA" id="ARBA00022643"/>
    </source>
</evidence>
<evidence type="ECO:0000313" key="11">
    <source>
        <dbReference type="Proteomes" id="UP000033664"/>
    </source>
</evidence>
<protein>
    <recommendedName>
        <fullName evidence="5">Pyridoxine/pyridoxamine 5'-phosphate oxidase</fullName>
        <ecNumber evidence="5">1.4.3.5</ecNumber>
    </recommendedName>
    <alternativeName>
        <fullName evidence="5">PNP/PMP oxidase</fullName>
        <shortName evidence="5">PNPOx</shortName>
    </alternativeName>
    <alternativeName>
        <fullName evidence="5">Pyridoxal 5'-phosphate synthase</fullName>
    </alternativeName>
</protein>
<feature type="domain" description="Pyridoxine 5'-phosphate oxidase dimerisation C-terminal" evidence="9">
    <location>
        <begin position="171"/>
        <end position="212"/>
    </location>
</feature>
<dbReference type="PANTHER" id="PTHR10851">
    <property type="entry name" value="PYRIDOXINE-5-PHOSPHATE OXIDASE"/>
    <property type="match status" value="1"/>
</dbReference>
<keyword evidence="5" id="KW-0664">Pyridoxine biosynthesis</keyword>
<evidence type="ECO:0000256" key="7">
    <source>
        <dbReference type="PIRSR" id="PIRSR000190-2"/>
    </source>
</evidence>
<reference evidence="10 11" key="1">
    <citation type="journal article" date="2015" name="BMC Genomics">
        <title>Genome mining reveals unlocked bioactive potential of marine Gram-negative bacteria.</title>
        <authorList>
            <person name="Machado H."/>
            <person name="Sonnenschein E.C."/>
            <person name="Melchiorsen J."/>
            <person name="Gram L."/>
        </authorList>
    </citation>
    <scope>NUCLEOTIDE SEQUENCE [LARGE SCALE GENOMIC DNA]</scope>
    <source>
        <strain evidence="10 11">S3137</strain>
    </source>
</reference>
<accession>A0A0F4PHB8</accession>
<keyword evidence="4 5" id="KW-0560">Oxidoreductase</keyword>
<evidence type="ECO:0000256" key="2">
    <source>
        <dbReference type="ARBA" id="ARBA00022630"/>
    </source>
</evidence>
<sequence length="212" mass="24410">MKLEDIRREYLQGGLDETMLDATPVAQFEKWLQQAIDAQIPDPTAMVVATVDEQGQPSQRIVLLKHVDEQGFVFFTNTGSRKAQELAQNNKISLHFPWHMFERQVIVYGEAKPLPTSRVAKYFLSRPKESQLAAWASSQSRPVSSRQALMEKFAQMKSKFAKGEIPLPDFWGGYCVEPTKVEFWQGGAHRLHDRFMYRRQPGGSWRVERLNP</sequence>
<comment type="catalytic activity">
    <reaction evidence="5">
        <text>pyridoxamine 5'-phosphate + O2 + H2O = pyridoxal 5'-phosphate + H2O2 + NH4(+)</text>
        <dbReference type="Rhea" id="RHEA:15817"/>
        <dbReference type="ChEBI" id="CHEBI:15377"/>
        <dbReference type="ChEBI" id="CHEBI:15379"/>
        <dbReference type="ChEBI" id="CHEBI:16240"/>
        <dbReference type="ChEBI" id="CHEBI:28938"/>
        <dbReference type="ChEBI" id="CHEBI:58451"/>
        <dbReference type="ChEBI" id="CHEBI:597326"/>
        <dbReference type="EC" id="1.4.3.5"/>
    </reaction>
</comment>
<feature type="binding site" evidence="5 7">
    <location>
        <position position="81"/>
    </location>
    <ligand>
        <name>FMN</name>
        <dbReference type="ChEBI" id="CHEBI:58210"/>
    </ligand>
</feature>
<evidence type="ECO:0000256" key="4">
    <source>
        <dbReference type="ARBA" id="ARBA00023002"/>
    </source>
</evidence>
<dbReference type="Pfam" id="PF01243">
    <property type="entry name" value="PNPOx_N"/>
    <property type="match status" value="1"/>
</dbReference>
<dbReference type="InterPro" id="IPR012349">
    <property type="entry name" value="Split_barrel_FMN-bd"/>
</dbReference>
<dbReference type="eggNOG" id="COG0259">
    <property type="taxonomic scope" value="Bacteria"/>
</dbReference>
<dbReference type="GO" id="GO:0008615">
    <property type="term" value="P:pyridoxine biosynthetic process"/>
    <property type="evidence" value="ECO:0007669"/>
    <property type="project" value="UniProtKB-UniRule"/>
</dbReference>
<comment type="similarity">
    <text evidence="1 5">Belongs to the pyridoxamine 5'-phosphate oxidase family.</text>
</comment>
<comment type="cofactor">
    <cofactor evidence="5 7">
        <name>FMN</name>
        <dbReference type="ChEBI" id="CHEBI:58210"/>
    </cofactor>
    <text evidence="5 7">Binds 1 FMN per subunit.</text>
</comment>
<dbReference type="UniPathway" id="UPA01068">
    <property type="reaction ID" value="UER00304"/>
</dbReference>
<comment type="caution">
    <text evidence="10">The sequence shown here is derived from an EMBL/GenBank/DDBJ whole genome shotgun (WGS) entry which is preliminary data.</text>
</comment>
<comment type="catalytic activity">
    <reaction evidence="5">
        <text>pyridoxine 5'-phosphate + O2 = pyridoxal 5'-phosphate + H2O2</text>
        <dbReference type="Rhea" id="RHEA:15149"/>
        <dbReference type="ChEBI" id="CHEBI:15379"/>
        <dbReference type="ChEBI" id="CHEBI:16240"/>
        <dbReference type="ChEBI" id="CHEBI:58589"/>
        <dbReference type="ChEBI" id="CHEBI:597326"/>
        <dbReference type="EC" id="1.4.3.5"/>
    </reaction>
</comment>
<evidence type="ECO:0000259" key="9">
    <source>
        <dbReference type="Pfam" id="PF10590"/>
    </source>
</evidence>
<dbReference type="OrthoDB" id="9780392at2"/>
<dbReference type="Proteomes" id="UP000033664">
    <property type="component" value="Unassembled WGS sequence"/>
</dbReference>
<dbReference type="HAMAP" id="MF_01629">
    <property type="entry name" value="PdxH"/>
    <property type="match status" value="1"/>
</dbReference>
<feature type="binding site" evidence="5 7">
    <location>
        <begin position="139"/>
        <end position="140"/>
    </location>
    <ligand>
        <name>FMN</name>
        <dbReference type="ChEBI" id="CHEBI:58210"/>
    </ligand>
</feature>
<dbReference type="NCBIfam" id="NF004231">
    <property type="entry name" value="PRK05679.1"/>
    <property type="match status" value="1"/>
</dbReference>
<dbReference type="PANTHER" id="PTHR10851:SF0">
    <property type="entry name" value="PYRIDOXINE-5'-PHOSPHATE OXIDASE"/>
    <property type="match status" value="1"/>
</dbReference>
<comment type="pathway">
    <text evidence="5">Cofactor metabolism; pyridoxal 5'-phosphate salvage; pyridoxal 5'-phosphate from pyridoxine 5'-phosphate: step 1/1.</text>
</comment>
<dbReference type="PATRIC" id="fig|151081.8.peg.3499"/>
<name>A0A0F4PHB8_9GAMM</name>
<feature type="binding site" evidence="5 7">
    <location>
        <position position="104"/>
    </location>
    <ligand>
        <name>FMN</name>
        <dbReference type="ChEBI" id="CHEBI:58210"/>
    </ligand>
</feature>
<dbReference type="PIRSF" id="PIRSF000190">
    <property type="entry name" value="Pyd_amn-ph_oxd"/>
    <property type="match status" value="1"/>
</dbReference>
<dbReference type="Gene3D" id="2.30.110.10">
    <property type="entry name" value="Electron Transport, Fmn-binding Protein, Chain A"/>
    <property type="match status" value="1"/>
</dbReference>
<evidence type="ECO:0000313" key="10">
    <source>
        <dbReference type="EMBL" id="KJY98359.1"/>
    </source>
</evidence>
<dbReference type="InterPro" id="IPR019740">
    <property type="entry name" value="Pyridox_Oxase_CS"/>
</dbReference>
<dbReference type="InterPro" id="IPR019576">
    <property type="entry name" value="Pyridoxamine_oxidase_dimer_C"/>
</dbReference>
<feature type="binding site" evidence="5 7">
    <location>
        <position position="82"/>
    </location>
    <ligand>
        <name>FMN</name>
        <dbReference type="ChEBI" id="CHEBI:58210"/>
    </ligand>
</feature>
<feature type="binding site" evidence="5 6">
    <location>
        <position position="65"/>
    </location>
    <ligand>
        <name>substrate</name>
    </ligand>
</feature>
<feature type="binding site" evidence="5 7">
    <location>
        <position position="194"/>
    </location>
    <ligand>
        <name>FMN</name>
        <dbReference type="ChEBI" id="CHEBI:58210"/>
    </ligand>
</feature>
<feature type="binding site" evidence="5 6">
    <location>
        <position position="122"/>
    </location>
    <ligand>
        <name>substrate</name>
    </ligand>
</feature>
<comment type="subunit">
    <text evidence="5">Homodimer.</text>
</comment>